<dbReference type="Pfam" id="PF02801">
    <property type="entry name" value="Ketoacyl-synt_C"/>
    <property type="match status" value="1"/>
</dbReference>
<dbReference type="InterPro" id="IPR016039">
    <property type="entry name" value="Thiolase-like"/>
</dbReference>
<dbReference type="STRING" id="1271860.SAMN05216174_104300"/>
<dbReference type="Proteomes" id="UP000199501">
    <property type="component" value="Unassembled WGS sequence"/>
</dbReference>
<evidence type="ECO:0000256" key="6">
    <source>
        <dbReference type="RuleBase" id="RU003694"/>
    </source>
</evidence>
<dbReference type="InterPro" id="IPR014030">
    <property type="entry name" value="Ketoacyl_synth_N"/>
</dbReference>
<proteinExistence type="inferred from homology"/>
<comment type="similarity">
    <text evidence="6">Belongs to the thiolase-like superfamily. Beta-ketoacyl-ACP synthases family.</text>
</comment>
<dbReference type="PANTHER" id="PTHR43775">
    <property type="entry name" value="FATTY ACID SYNTHASE"/>
    <property type="match status" value="1"/>
</dbReference>
<name>A0A1G6PJM1_9PSEU</name>
<dbReference type="GO" id="GO:0004312">
    <property type="term" value="F:fatty acid synthase activity"/>
    <property type="evidence" value="ECO:0007669"/>
    <property type="project" value="TreeGrafter"/>
</dbReference>
<dbReference type="InterPro" id="IPR020841">
    <property type="entry name" value="PKS_Beta-ketoAc_synthase_dom"/>
</dbReference>
<dbReference type="Pfam" id="PF22336">
    <property type="entry name" value="RhiE-like_linker"/>
    <property type="match status" value="1"/>
</dbReference>
<keyword evidence="3" id="KW-0963">Cytoplasm</keyword>
<dbReference type="InterPro" id="IPR054514">
    <property type="entry name" value="RhiE-like_linker"/>
</dbReference>
<dbReference type="PANTHER" id="PTHR43775:SF37">
    <property type="entry name" value="SI:DKEY-61P9.11"/>
    <property type="match status" value="1"/>
</dbReference>
<dbReference type="InterPro" id="IPR050091">
    <property type="entry name" value="PKS_NRPS_Biosynth_Enz"/>
</dbReference>
<sequence>MSYIDYLDSLSKKQLMVMLARRRQEDTEPIALVGMGARLPGGIGSPDELWAALRGGRVVPTSAVGPPLDSLGRARWNLDAPDLAPIADVLAHGAFLSDVDVFDAAYFGISDAEALHMDPQQRLLLEVAVAAVADANLTLAELRRATVGVFVAAGQVEYPFARLRNGTDADDLSPFMSTGSGVGALSGRIGMGLGVSGPAVSIDTASSSMLTAVHLAEQSLRRGECDVALVGVCNLVLSPFSTAILARAGMVSPSGRSRPFTARADGHVRGEGCGVVVLTRASDPLASRVRPYAVIRAGAVHQHGDRPAMSVASAAGQRTVIDLALRRAGVRPHDVHYVEAQANGSRIGGIIEAETLSQAYERDRPGAPPLYLGSCKANLGYAETASGAAALMKTALMLAHQEIAPQVGADDLDPGVPWQGLGLRFAAAPTSWPVSGPRRAAVSGYGFAGTLAHVILEGVDSGDTATAGGSEPALLVLSAHNAEALAATALRLHTYLADHPELPVESVCRTLALGRDHGPVRAAAVVPDRTSLLAKLAAIAKGTTPDLPGEGELAALAARFRAGADVDFGARDNTPALCRLPGPVLTGRSFWPTDNIWH</sequence>
<comment type="pathway">
    <text evidence="1">Antibiotic biosynthesis.</text>
</comment>
<dbReference type="SMART" id="SM00825">
    <property type="entry name" value="PKS_KS"/>
    <property type="match status" value="1"/>
</dbReference>
<protein>
    <submittedName>
        <fullName evidence="8">Epothilone polyketide synthase D</fullName>
    </submittedName>
</protein>
<dbReference type="OrthoDB" id="3651481at2"/>
<gene>
    <name evidence="8" type="ORF">SAMN05216174_104300</name>
</gene>
<evidence type="ECO:0000256" key="2">
    <source>
        <dbReference type="ARBA" id="ARBA00022450"/>
    </source>
</evidence>
<organism evidence="8 9">
    <name type="scientific">Actinokineospora iranica</name>
    <dbReference type="NCBI Taxonomy" id="1271860"/>
    <lineage>
        <taxon>Bacteria</taxon>
        <taxon>Bacillati</taxon>
        <taxon>Actinomycetota</taxon>
        <taxon>Actinomycetes</taxon>
        <taxon>Pseudonocardiales</taxon>
        <taxon>Pseudonocardiaceae</taxon>
        <taxon>Actinokineospora</taxon>
    </lineage>
</organism>
<keyword evidence="2" id="KW-0596">Phosphopantetheine</keyword>
<dbReference type="GO" id="GO:0006633">
    <property type="term" value="P:fatty acid biosynthetic process"/>
    <property type="evidence" value="ECO:0007669"/>
    <property type="project" value="TreeGrafter"/>
</dbReference>
<evidence type="ECO:0000256" key="1">
    <source>
        <dbReference type="ARBA" id="ARBA00004792"/>
    </source>
</evidence>
<dbReference type="PROSITE" id="PS52004">
    <property type="entry name" value="KS3_2"/>
    <property type="match status" value="1"/>
</dbReference>
<dbReference type="InterPro" id="IPR014031">
    <property type="entry name" value="Ketoacyl_synth_C"/>
</dbReference>
<dbReference type="AlphaFoldDB" id="A0A1G6PJM1"/>
<evidence type="ECO:0000313" key="9">
    <source>
        <dbReference type="Proteomes" id="UP000199501"/>
    </source>
</evidence>
<accession>A0A1G6PJM1</accession>
<dbReference type="EMBL" id="FMZZ01000004">
    <property type="protein sequence ID" value="SDC79555.1"/>
    <property type="molecule type" value="Genomic_DNA"/>
</dbReference>
<evidence type="ECO:0000256" key="4">
    <source>
        <dbReference type="ARBA" id="ARBA00022553"/>
    </source>
</evidence>
<keyword evidence="9" id="KW-1185">Reference proteome</keyword>
<feature type="domain" description="Ketosynthase family 3 (KS3)" evidence="7">
    <location>
        <begin position="27"/>
        <end position="458"/>
    </location>
</feature>
<keyword evidence="4" id="KW-0597">Phosphoprotein</keyword>
<dbReference type="Gene3D" id="3.40.47.10">
    <property type="match status" value="1"/>
</dbReference>
<dbReference type="SUPFAM" id="SSF53901">
    <property type="entry name" value="Thiolase-like"/>
    <property type="match status" value="1"/>
</dbReference>
<dbReference type="CDD" id="cd00833">
    <property type="entry name" value="PKS"/>
    <property type="match status" value="1"/>
</dbReference>
<keyword evidence="6" id="KW-0808">Transferase</keyword>
<dbReference type="Gene3D" id="3.30.70.3290">
    <property type="match status" value="1"/>
</dbReference>
<dbReference type="Pfam" id="PF00109">
    <property type="entry name" value="ketoacyl-synt"/>
    <property type="match status" value="1"/>
</dbReference>
<dbReference type="RefSeq" id="WP_091449948.1">
    <property type="nucleotide sequence ID" value="NZ_FMZZ01000004.1"/>
</dbReference>
<evidence type="ECO:0000256" key="5">
    <source>
        <dbReference type="ARBA" id="ARBA00022737"/>
    </source>
</evidence>
<evidence type="ECO:0000313" key="8">
    <source>
        <dbReference type="EMBL" id="SDC79555.1"/>
    </source>
</evidence>
<evidence type="ECO:0000259" key="7">
    <source>
        <dbReference type="PROSITE" id="PS52004"/>
    </source>
</evidence>
<evidence type="ECO:0000256" key="3">
    <source>
        <dbReference type="ARBA" id="ARBA00022490"/>
    </source>
</evidence>
<reference evidence="9" key="1">
    <citation type="submission" date="2016-10" db="EMBL/GenBank/DDBJ databases">
        <authorList>
            <person name="Varghese N."/>
            <person name="Submissions S."/>
        </authorList>
    </citation>
    <scope>NUCLEOTIDE SEQUENCE [LARGE SCALE GENOMIC DNA]</scope>
    <source>
        <strain evidence="9">IBRC-M 10403</strain>
    </source>
</reference>
<keyword evidence="5" id="KW-0677">Repeat</keyword>